<organism evidence="1 2">
    <name type="scientific">Rhodopirellula islandica</name>
    <dbReference type="NCBI Taxonomy" id="595434"/>
    <lineage>
        <taxon>Bacteria</taxon>
        <taxon>Pseudomonadati</taxon>
        <taxon>Planctomycetota</taxon>
        <taxon>Planctomycetia</taxon>
        <taxon>Pirellulales</taxon>
        <taxon>Pirellulaceae</taxon>
        <taxon>Rhodopirellula</taxon>
    </lineage>
</organism>
<protein>
    <submittedName>
        <fullName evidence="1">Uncharacterized protein</fullName>
    </submittedName>
</protein>
<reference evidence="1" key="1">
    <citation type="submission" date="2015-05" db="EMBL/GenBank/DDBJ databases">
        <title>Permanent draft genome of Rhodopirellula islandicus K833.</title>
        <authorList>
            <person name="Kizina J."/>
            <person name="Richter M."/>
            <person name="Glockner F.O."/>
            <person name="Harder J."/>
        </authorList>
    </citation>
    <scope>NUCLEOTIDE SEQUENCE [LARGE SCALE GENOMIC DNA]</scope>
    <source>
        <strain evidence="1">K833</strain>
    </source>
</reference>
<dbReference type="PATRIC" id="fig|595434.4.peg.5094"/>
<proteinExistence type="predicted"/>
<dbReference type="AlphaFoldDB" id="A0A0J1B654"/>
<evidence type="ECO:0000313" key="1">
    <source>
        <dbReference type="EMBL" id="KLU02295.1"/>
    </source>
</evidence>
<comment type="caution">
    <text evidence="1">The sequence shown here is derived from an EMBL/GenBank/DDBJ whole genome shotgun (WGS) entry which is preliminary data.</text>
</comment>
<name>A0A0J1B654_RHOIS</name>
<gene>
    <name evidence="1" type="ORF">RISK_005361</name>
</gene>
<accession>A0A0J1B654</accession>
<keyword evidence="2" id="KW-1185">Reference proteome</keyword>
<dbReference type="STRING" id="595434.RISK_005361"/>
<dbReference type="Proteomes" id="UP000036367">
    <property type="component" value="Unassembled WGS sequence"/>
</dbReference>
<evidence type="ECO:0000313" key="2">
    <source>
        <dbReference type="Proteomes" id="UP000036367"/>
    </source>
</evidence>
<dbReference type="EMBL" id="LECT01000044">
    <property type="protein sequence ID" value="KLU02295.1"/>
    <property type="molecule type" value="Genomic_DNA"/>
</dbReference>
<sequence>MHGFVPPAMLVHSAKVSARTKMENGIRAIDAMAKRRDG</sequence>